<keyword evidence="1" id="KW-0863">Zinc-finger</keyword>
<keyword evidence="1" id="KW-0862">Zinc</keyword>
<keyword evidence="2" id="KW-0175">Coiled coil</keyword>
<dbReference type="Gene3D" id="3.30.160.60">
    <property type="entry name" value="Classic Zinc Finger"/>
    <property type="match status" value="1"/>
</dbReference>
<sequence length="532" mass="59985">MASGFSTENESKCEGCLAFGKAHVCYRMEVRQQLCDDCAQLNGHLIKEDNVRQWYCTKHLQESAKMFCTTHDVLVCETCASTEHRKECSLQDVVDTVVDRKEELAFLIEEGKNREEEMLERSRVIKDRVAKIKEHYAKEERRLKKAYADEMKKLTDRFGLLMRELKEGSVVVREKVDKQMVDADKVCKDMVEIHTNAKEMMNNDELLMNEFTNFTRLCCGKFEGKINISESDRALQVAKMVNFEREEGQRIGEINMPVETWEVERKFRVGQKAFSCMIGSSSSNEVVIKDNHDASVHLLSFRDGKEKRVIESKNSHDMYKCSFLNDGRIVGGSCDGDVVIFDQTWKHIRTISVVLSPSARVSVSVDGDGNILASALGQSSICVINPHNGEIVRSLTVANKAIYEVHAMANNNIAIRTKCSKGQDVCVLNQDGVVISTVHLHTKDMRSMAVDRSRDVLYVMYQVSPLNFAIDVMTFGRSAGSKKIVDCSKTPFSPNFVLPGNARLVVHSEGKVLVYRKTNRGLGELLTDSVSC</sequence>
<reference evidence="5" key="1">
    <citation type="submission" date="2015-02" db="EMBL/GenBank/DDBJ databases">
        <title>Genome sequencing for Strongylocentrotus purpuratus.</title>
        <authorList>
            <person name="Murali S."/>
            <person name="Liu Y."/>
            <person name="Vee V."/>
            <person name="English A."/>
            <person name="Wang M."/>
            <person name="Skinner E."/>
            <person name="Han Y."/>
            <person name="Muzny D.M."/>
            <person name="Worley K.C."/>
            <person name="Gibbs R.A."/>
        </authorList>
    </citation>
    <scope>NUCLEOTIDE SEQUENCE</scope>
</reference>
<dbReference type="RefSeq" id="XP_030851401.1">
    <property type="nucleotide sequence ID" value="XM_030995541.1"/>
</dbReference>
<dbReference type="PANTHER" id="PTHR25462">
    <property type="entry name" value="BONUS, ISOFORM C-RELATED"/>
    <property type="match status" value="1"/>
</dbReference>
<keyword evidence="1" id="KW-0479">Metal-binding</keyword>
<accession>A0A7M7PG86</accession>
<dbReference type="AlphaFoldDB" id="A0A7M7PG86"/>
<proteinExistence type="predicted"/>
<evidence type="ECO:0000256" key="1">
    <source>
        <dbReference type="PROSITE-ProRule" id="PRU00024"/>
    </source>
</evidence>
<keyword evidence="5" id="KW-1185">Reference proteome</keyword>
<dbReference type="InterPro" id="IPR015943">
    <property type="entry name" value="WD40/YVTN_repeat-like_dom_sf"/>
</dbReference>
<dbReference type="Gene3D" id="2.130.10.10">
    <property type="entry name" value="YVTN repeat-like/Quinoprotein amine dehydrogenase"/>
    <property type="match status" value="1"/>
</dbReference>
<dbReference type="InParanoid" id="A0A7M7PG86"/>
<feature type="coiled-coil region" evidence="2">
    <location>
        <begin position="129"/>
        <end position="157"/>
    </location>
</feature>
<dbReference type="PROSITE" id="PS50119">
    <property type="entry name" value="ZF_BBOX"/>
    <property type="match status" value="1"/>
</dbReference>
<dbReference type="PANTHER" id="PTHR25462:SF296">
    <property type="entry name" value="MEIOTIC P26, ISOFORM F"/>
    <property type="match status" value="1"/>
</dbReference>
<organism evidence="4 5">
    <name type="scientific">Strongylocentrotus purpuratus</name>
    <name type="common">Purple sea urchin</name>
    <dbReference type="NCBI Taxonomy" id="7668"/>
    <lineage>
        <taxon>Eukaryota</taxon>
        <taxon>Metazoa</taxon>
        <taxon>Echinodermata</taxon>
        <taxon>Eleutherozoa</taxon>
        <taxon>Echinozoa</taxon>
        <taxon>Echinoidea</taxon>
        <taxon>Euechinoidea</taxon>
        <taxon>Echinacea</taxon>
        <taxon>Camarodonta</taxon>
        <taxon>Echinidea</taxon>
        <taxon>Strongylocentrotidae</taxon>
        <taxon>Strongylocentrotus</taxon>
    </lineage>
</organism>
<dbReference type="EnsemblMetazoa" id="XM_030995541">
    <property type="protein sequence ID" value="XP_030851401"/>
    <property type="gene ID" value="LOC115928356"/>
</dbReference>
<dbReference type="InterPro" id="IPR047153">
    <property type="entry name" value="TRIM45/56/19-like"/>
</dbReference>
<name>A0A7M7PG86_STRPU</name>
<dbReference type="GO" id="GO:0008270">
    <property type="term" value="F:zinc ion binding"/>
    <property type="evidence" value="ECO:0007669"/>
    <property type="project" value="UniProtKB-KW"/>
</dbReference>
<reference evidence="4" key="2">
    <citation type="submission" date="2021-01" db="UniProtKB">
        <authorList>
            <consortium name="EnsemblMetazoa"/>
        </authorList>
    </citation>
    <scope>IDENTIFICATION</scope>
</reference>
<dbReference type="KEGG" id="spu:115928356"/>
<dbReference type="SUPFAM" id="SSF57845">
    <property type="entry name" value="B-box zinc-binding domain"/>
    <property type="match status" value="1"/>
</dbReference>
<evidence type="ECO:0000313" key="4">
    <source>
        <dbReference type="EnsemblMetazoa" id="XP_030851401"/>
    </source>
</evidence>
<dbReference type="InterPro" id="IPR000315">
    <property type="entry name" value="Znf_B-box"/>
</dbReference>
<evidence type="ECO:0000259" key="3">
    <source>
        <dbReference type="PROSITE" id="PS50119"/>
    </source>
</evidence>
<protein>
    <recommendedName>
        <fullName evidence="3">B box-type domain-containing protein</fullName>
    </recommendedName>
</protein>
<dbReference type="Proteomes" id="UP000007110">
    <property type="component" value="Unassembled WGS sequence"/>
</dbReference>
<evidence type="ECO:0000313" key="5">
    <source>
        <dbReference type="Proteomes" id="UP000007110"/>
    </source>
</evidence>
<evidence type="ECO:0000256" key="2">
    <source>
        <dbReference type="SAM" id="Coils"/>
    </source>
</evidence>
<dbReference type="GeneID" id="115928356"/>
<dbReference type="OMA" id="RIGEINM"/>
<dbReference type="OrthoDB" id="10091800at2759"/>
<feature type="domain" description="B box-type" evidence="3">
    <location>
        <begin position="51"/>
        <end position="85"/>
    </location>
</feature>
<dbReference type="Pfam" id="PF00643">
    <property type="entry name" value="zf-B_box"/>
    <property type="match status" value="1"/>
</dbReference>
<dbReference type="SUPFAM" id="SSF69322">
    <property type="entry name" value="Tricorn protease domain 2"/>
    <property type="match status" value="1"/>
</dbReference>